<dbReference type="InterPro" id="IPR010105">
    <property type="entry name" value="TonB_sidphr_rcpt"/>
</dbReference>
<comment type="similarity">
    <text evidence="2 14 15">Belongs to the TonB-dependent receptor family.</text>
</comment>
<dbReference type="InterPro" id="IPR000531">
    <property type="entry name" value="Beta-barrel_TonB"/>
</dbReference>
<evidence type="ECO:0000256" key="9">
    <source>
        <dbReference type="ARBA" id="ARBA00023065"/>
    </source>
</evidence>
<feature type="chain" id="PRO_5046836570" evidence="16">
    <location>
        <begin position="24"/>
        <end position="796"/>
    </location>
</feature>
<evidence type="ECO:0000256" key="3">
    <source>
        <dbReference type="ARBA" id="ARBA00022448"/>
    </source>
</evidence>
<evidence type="ECO:0000256" key="12">
    <source>
        <dbReference type="ARBA" id="ARBA00023170"/>
    </source>
</evidence>
<evidence type="ECO:0000256" key="11">
    <source>
        <dbReference type="ARBA" id="ARBA00023136"/>
    </source>
</evidence>
<keyword evidence="10 15" id="KW-0798">TonB box</keyword>
<dbReference type="InterPro" id="IPR039426">
    <property type="entry name" value="TonB-dep_rcpt-like"/>
</dbReference>
<evidence type="ECO:0000256" key="5">
    <source>
        <dbReference type="ARBA" id="ARBA00022496"/>
    </source>
</evidence>
<sequence>MKTVSRSPSRLSLARLAVTAAFAMPVAALQAQVVDAQRQAYDLPSGPLGRTLNSFARQAGVLLSFDPAVIRDRQSPGLNGRYTVDEGFSALLAGSSLQAVKNPDGGYTLANATPAGGPLPQVTVSGTQESPTAPLSGLVARRASSAMKTDTPLRETPQSVSVATADQIEATKAMSLAEVLDYTPGVVSQASSFTRMVDDVRVRGFNLANANTGMLRDGMKYQPSVYDSSQEPYGLERVEVLRGAASVLYGQLSPGGVINSVSKRPTSEPYHEISADIGSYQRRQLAGDFSGPLDEQGIWSYRLTALVRQSDTSINHIDDDKTYIAPALTWRPSARTSLTLLANYQHMRTRFVAPASAAVMVPGTIPRSFFVGEPGYDRYDSEVYSMGYLFEHEISDQVKLRHNLRYFNGDAQFNYLSYGTLNTATGNLTRGVVNRRELSQGISTDTSLEVNLGSGALRHKILVGVDYFDSSYDSRRYSGTVAAINLYNPVYGATPVISTSNIGSKTATNQLGFYLQDQVKLADKWVWLIGGRQDWVDSSVLAYSSNRLTAQRDSAFTGRTGLVYLADNGLAPYASFGQSFAPQAGTDRQGNSFKPTRSDQYEVGLRYQPEGSKTLLSAALYQITQTNGLTVDPVDTTYSVQTGELRSRGVELEARSSFGRLEMIANYAYTDARTTKSNTASEIGQRVSGVPYHTASTWAQYDFGGVGLAGLKAGVGARYQGAAPVAGLNYQIAGRTLVDAMLSYDLAELSSSLRGVLLKVNAKNLFNRDYVVCVAATGGCRYGEERNVVATLSYRW</sequence>
<accession>A0ABX2M0Q9</accession>
<dbReference type="SUPFAM" id="SSF56935">
    <property type="entry name" value="Porins"/>
    <property type="match status" value="1"/>
</dbReference>
<keyword evidence="6 14" id="KW-0812">Transmembrane</keyword>
<dbReference type="InterPro" id="IPR037066">
    <property type="entry name" value="Plug_dom_sf"/>
</dbReference>
<dbReference type="PANTHER" id="PTHR32552">
    <property type="entry name" value="FERRICHROME IRON RECEPTOR-RELATED"/>
    <property type="match status" value="1"/>
</dbReference>
<dbReference type="InterPro" id="IPR036942">
    <property type="entry name" value="Beta-barrel_TonB_sf"/>
</dbReference>
<comment type="caution">
    <text evidence="18">The sequence shown here is derived from an EMBL/GenBank/DDBJ whole genome shotgun (WGS) entry which is preliminary data.</text>
</comment>
<dbReference type="InterPro" id="IPR011662">
    <property type="entry name" value="Secretin/TonB_short_N"/>
</dbReference>
<evidence type="ECO:0000256" key="1">
    <source>
        <dbReference type="ARBA" id="ARBA00004571"/>
    </source>
</evidence>
<evidence type="ECO:0000256" key="4">
    <source>
        <dbReference type="ARBA" id="ARBA00022452"/>
    </source>
</evidence>
<evidence type="ECO:0000256" key="13">
    <source>
        <dbReference type="ARBA" id="ARBA00023237"/>
    </source>
</evidence>
<evidence type="ECO:0000256" key="10">
    <source>
        <dbReference type="ARBA" id="ARBA00023077"/>
    </source>
</evidence>
<dbReference type="Pfam" id="PF07660">
    <property type="entry name" value="STN"/>
    <property type="match status" value="1"/>
</dbReference>
<keyword evidence="7 16" id="KW-0732">Signal</keyword>
<evidence type="ECO:0000256" key="15">
    <source>
        <dbReference type="RuleBase" id="RU003357"/>
    </source>
</evidence>
<dbReference type="Gene3D" id="3.55.50.30">
    <property type="match status" value="1"/>
</dbReference>
<feature type="signal peptide" evidence="16">
    <location>
        <begin position="1"/>
        <end position="23"/>
    </location>
</feature>
<keyword evidence="8" id="KW-0408">Iron</keyword>
<keyword evidence="12 18" id="KW-0675">Receptor</keyword>
<evidence type="ECO:0000256" key="8">
    <source>
        <dbReference type="ARBA" id="ARBA00023004"/>
    </source>
</evidence>
<evidence type="ECO:0000256" key="14">
    <source>
        <dbReference type="PROSITE-ProRule" id="PRU01360"/>
    </source>
</evidence>
<dbReference type="SMART" id="SM00965">
    <property type="entry name" value="STN"/>
    <property type="match status" value="1"/>
</dbReference>
<keyword evidence="19" id="KW-1185">Reference proteome</keyword>
<name>A0ABX2M0Q9_9BURK</name>
<evidence type="ECO:0000256" key="16">
    <source>
        <dbReference type="SAM" id="SignalP"/>
    </source>
</evidence>
<keyword evidence="5" id="KW-0410">Iron transport</keyword>
<dbReference type="CDD" id="cd01347">
    <property type="entry name" value="ligand_gated_channel"/>
    <property type="match status" value="1"/>
</dbReference>
<proteinExistence type="inferred from homology"/>
<dbReference type="PANTHER" id="PTHR32552:SF68">
    <property type="entry name" value="FERRICHROME OUTER MEMBRANE TRANSPORTER_PHAGE RECEPTOR"/>
    <property type="match status" value="1"/>
</dbReference>
<keyword evidence="4 14" id="KW-1134">Transmembrane beta strand</keyword>
<dbReference type="EMBL" id="JABFMT010000016">
    <property type="protein sequence ID" value="NUU02980.1"/>
    <property type="molecule type" value="Genomic_DNA"/>
</dbReference>
<evidence type="ECO:0000259" key="17">
    <source>
        <dbReference type="SMART" id="SM00965"/>
    </source>
</evidence>
<dbReference type="InterPro" id="IPR012910">
    <property type="entry name" value="Plug_dom"/>
</dbReference>
<keyword evidence="9" id="KW-0406">Ion transport</keyword>
<reference evidence="18 19" key="1">
    <citation type="journal article" date="2020" name="Front. Plant Sci.">
        <title>Isolation of Rhizosphere Bacteria That Improve Quality and Water Stress Tolerance in Greenhouse Ornamentals.</title>
        <authorList>
            <person name="Nordstedt N.P."/>
            <person name="Jones M.L."/>
        </authorList>
    </citation>
    <scope>NUCLEOTIDE SEQUENCE [LARGE SCALE GENOMIC DNA]</scope>
    <source>
        <strain evidence="18 19">C6C2</strain>
    </source>
</reference>
<protein>
    <submittedName>
        <fullName evidence="18">TonB-dependent siderophore receptor</fullName>
    </submittedName>
</protein>
<keyword evidence="11 14" id="KW-0472">Membrane</keyword>
<evidence type="ECO:0000256" key="6">
    <source>
        <dbReference type="ARBA" id="ARBA00022692"/>
    </source>
</evidence>
<evidence type="ECO:0000256" key="2">
    <source>
        <dbReference type="ARBA" id="ARBA00009810"/>
    </source>
</evidence>
<evidence type="ECO:0000256" key="7">
    <source>
        <dbReference type="ARBA" id="ARBA00022729"/>
    </source>
</evidence>
<keyword evidence="3 14" id="KW-0813">Transport</keyword>
<dbReference type="RefSeq" id="WP_079216865.1">
    <property type="nucleotide sequence ID" value="NZ_CP018845.1"/>
</dbReference>
<dbReference type="NCBIfam" id="TIGR01783">
    <property type="entry name" value="TonB-siderophor"/>
    <property type="match status" value="1"/>
</dbReference>
<feature type="domain" description="Secretin/TonB short N-terminal" evidence="17">
    <location>
        <begin position="61"/>
        <end position="112"/>
    </location>
</feature>
<dbReference type="PROSITE" id="PS52016">
    <property type="entry name" value="TONB_DEPENDENT_REC_3"/>
    <property type="match status" value="1"/>
</dbReference>
<gene>
    <name evidence="18" type="ORF">HNO84_15350</name>
</gene>
<dbReference type="Gene3D" id="2.40.170.20">
    <property type="entry name" value="TonB-dependent receptor, beta-barrel domain"/>
    <property type="match status" value="1"/>
</dbReference>
<dbReference type="Pfam" id="PF00593">
    <property type="entry name" value="TonB_dep_Rec_b-barrel"/>
    <property type="match status" value="1"/>
</dbReference>
<organism evidence="18 19">
    <name type="scientific">Herbaspirillum robiniae</name>
    <dbReference type="NCBI Taxonomy" id="2014887"/>
    <lineage>
        <taxon>Bacteria</taxon>
        <taxon>Pseudomonadati</taxon>
        <taxon>Pseudomonadota</taxon>
        <taxon>Betaproteobacteria</taxon>
        <taxon>Burkholderiales</taxon>
        <taxon>Oxalobacteraceae</taxon>
        <taxon>Herbaspirillum</taxon>
    </lineage>
</organism>
<evidence type="ECO:0000313" key="19">
    <source>
        <dbReference type="Proteomes" id="UP000536746"/>
    </source>
</evidence>
<comment type="subcellular location">
    <subcellularLocation>
        <location evidence="1 14">Cell outer membrane</location>
        <topology evidence="1 14">Multi-pass membrane protein</topology>
    </subcellularLocation>
</comment>
<dbReference type="Proteomes" id="UP000536746">
    <property type="component" value="Unassembled WGS sequence"/>
</dbReference>
<dbReference type="Gene3D" id="2.170.130.10">
    <property type="entry name" value="TonB-dependent receptor, plug domain"/>
    <property type="match status" value="1"/>
</dbReference>
<evidence type="ECO:0000313" key="18">
    <source>
        <dbReference type="EMBL" id="NUU02980.1"/>
    </source>
</evidence>
<keyword evidence="13 14" id="KW-0998">Cell outer membrane</keyword>
<dbReference type="Pfam" id="PF07715">
    <property type="entry name" value="Plug"/>
    <property type="match status" value="1"/>
</dbReference>